<evidence type="ECO:0000313" key="3">
    <source>
        <dbReference type="EMBL" id="VVE17047.1"/>
    </source>
</evidence>
<dbReference type="Pfam" id="PF20332">
    <property type="entry name" value="DUF6627"/>
    <property type="match status" value="1"/>
</dbReference>
<protein>
    <recommendedName>
        <fullName evidence="5">PA2779 family protein</fullName>
    </recommendedName>
</protein>
<feature type="transmembrane region" description="Helical" evidence="1">
    <location>
        <begin position="99"/>
        <end position="118"/>
    </location>
</feature>
<reference evidence="3 4" key="1">
    <citation type="submission" date="2019-08" db="EMBL/GenBank/DDBJ databases">
        <authorList>
            <person name="Peeters C."/>
        </authorList>
    </citation>
    <scope>NUCLEOTIDE SEQUENCE [LARGE SCALE GENOMIC DNA]</scope>
    <source>
        <strain evidence="3 4">LMG 30175</strain>
    </source>
</reference>
<proteinExistence type="predicted"/>
<feature type="signal peptide" evidence="2">
    <location>
        <begin position="1"/>
        <end position="26"/>
    </location>
</feature>
<keyword evidence="4" id="KW-1185">Reference proteome</keyword>
<organism evidence="3 4">
    <name type="scientific">Pandoraea terrae</name>
    <dbReference type="NCBI Taxonomy" id="1537710"/>
    <lineage>
        <taxon>Bacteria</taxon>
        <taxon>Pseudomonadati</taxon>
        <taxon>Pseudomonadota</taxon>
        <taxon>Betaproteobacteria</taxon>
        <taxon>Burkholderiales</taxon>
        <taxon>Burkholderiaceae</taxon>
        <taxon>Pandoraea</taxon>
    </lineage>
</organism>
<name>A0A5E4VWS6_9BURK</name>
<dbReference type="NCBIfam" id="NF033919">
    <property type="entry name" value="PA2779_fam"/>
    <property type="match status" value="1"/>
</dbReference>
<evidence type="ECO:0000256" key="1">
    <source>
        <dbReference type="SAM" id="Phobius"/>
    </source>
</evidence>
<dbReference type="AlphaFoldDB" id="A0A5E4VWS6"/>
<feature type="chain" id="PRO_5022953815" description="PA2779 family protein" evidence="2">
    <location>
        <begin position="27"/>
        <end position="119"/>
    </location>
</feature>
<dbReference type="EMBL" id="CABPRZ010000011">
    <property type="protein sequence ID" value="VVE17047.1"/>
    <property type="molecule type" value="Genomic_DNA"/>
</dbReference>
<keyword evidence="1" id="KW-0812">Transmembrane</keyword>
<keyword evidence="1" id="KW-1133">Transmembrane helix</keyword>
<keyword evidence="2" id="KW-0732">Signal</keyword>
<dbReference type="Proteomes" id="UP000414233">
    <property type="component" value="Unassembled WGS sequence"/>
</dbReference>
<evidence type="ECO:0008006" key="5">
    <source>
        <dbReference type="Google" id="ProtNLM"/>
    </source>
</evidence>
<dbReference type="InterPro" id="IPR046735">
    <property type="entry name" value="PA2779-like"/>
</dbReference>
<gene>
    <name evidence="3" type="ORF">PTE30175_02851</name>
</gene>
<evidence type="ECO:0000313" key="4">
    <source>
        <dbReference type="Proteomes" id="UP000414233"/>
    </source>
</evidence>
<keyword evidence="1" id="KW-0472">Membrane</keyword>
<sequence length="119" mass="12687">MGSCFKFIARMLIASMLLLPFHPVYAGIVGTQQVINSAQAQGARDKVLNFVSRADVQRQLETLGTSPEQAKARVASMTDDEVTTVAGKLDTLPAGGNSGWAVAVILIVLAAGILYYVYK</sequence>
<dbReference type="RefSeq" id="WP_191629064.1">
    <property type="nucleotide sequence ID" value="NZ_CABPRZ010000011.1"/>
</dbReference>
<evidence type="ECO:0000256" key="2">
    <source>
        <dbReference type="SAM" id="SignalP"/>
    </source>
</evidence>
<accession>A0A5E4VWS6</accession>